<organism evidence="2 4">
    <name type="scientific">Perkinsus olseni</name>
    <name type="common">Perkinsus atlanticus</name>
    <dbReference type="NCBI Taxonomy" id="32597"/>
    <lineage>
        <taxon>Eukaryota</taxon>
        <taxon>Sar</taxon>
        <taxon>Alveolata</taxon>
        <taxon>Perkinsozoa</taxon>
        <taxon>Perkinsea</taxon>
        <taxon>Perkinsida</taxon>
        <taxon>Perkinsidae</taxon>
        <taxon>Perkinsus</taxon>
    </lineage>
</organism>
<dbReference type="Gene3D" id="2.20.25.240">
    <property type="match status" value="1"/>
</dbReference>
<reference evidence="4 5" key="1">
    <citation type="submission" date="2020-04" db="EMBL/GenBank/DDBJ databases">
        <title>Perkinsus olseni comparative genomics.</title>
        <authorList>
            <person name="Bogema D.R."/>
        </authorList>
    </citation>
    <scope>NUCLEOTIDE SEQUENCE [LARGE SCALE GENOMIC DNA]</scope>
    <source>
        <strain evidence="3">ATCC PRA-205</strain>
        <strain evidence="2 4">ATCC PRA-207</strain>
    </source>
</reference>
<feature type="region of interest" description="Disordered" evidence="1">
    <location>
        <begin position="1"/>
        <end position="85"/>
    </location>
</feature>
<evidence type="ECO:0000313" key="2">
    <source>
        <dbReference type="EMBL" id="KAF4738759.1"/>
    </source>
</evidence>
<dbReference type="Proteomes" id="UP000574390">
    <property type="component" value="Unassembled WGS sequence"/>
</dbReference>
<name>A0A7J6T0K5_PEROL</name>
<feature type="compositionally biased region" description="Acidic residues" evidence="1">
    <location>
        <begin position="66"/>
        <end position="85"/>
    </location>
</feature>
<sequence>MFTPHHTVSSSGHQQENEDFVFLDLPSPFEALSNTPTQIQESQLEDDLNVSSKRPRLDSSHPEPPYDYEYDPSAEDEPHYDDDGLLDDPLIPTQDLVQWTLTSRGKKMLILAGYPFWNKGYTNKHKTRVRYTCNTDKCKTSAYASVVASGDGEDHFLDISVDKLPSHNHAPPQDNSFWQRYFYKMLYDKLMSNKMLPAQQIYRSALVDIPSEIQDTIPSFERYRSSIYRYRREVIPKDPATALELDLTPEICTPTGKNILLINEVRKGIRYVALGTLQNLAMLTQK</sequence>
<feature type="compositionally biased region" description="Polar residues" evidence="1">
    <location>
        <begin position="32"/>
        <end position="42"/>
    </location>
</feature>
<dbReference type="Proteomes" id="UP000553632">
    <property type="component" value="Unassembled WGS sequence"/>
</dbReference>
<evidence type="ECO:0000313" key="4">
    <source>
        <dbReference type="Proteomes" id="UP000553632"/>
    </source>
</evidence>
<protein>
    <submittedName>
        <fullName evidence="2">Uncharacterized protein</fullName>
    </submittedName>
</protein>
<evidence type="ECO:0000313" key="5">
    <source>
        <dbReference type="Proteomes" id="UP000574390"/>
    </source>
</evidence>
<dbReference type="EMBL" id="JABANM010001651">
    <property type="protein sequence ID" value="KAF4753903.1"/>
    <property type="molecule type" value="Genomic_DNA"/>
</dbReference>
<feature type="compositionally biased region" description="Polar residues" evidence="1">
    <location>
        <begin position="1"/>
        <end position="14"/>
    </location>
</feature>
<proteinExistence type="predicted"/>
<dbReference type="EMBL" id="JABANO010014326">
    <property type="protein sequence ID" value="KAF4738759.1"/>
    <property type="molecule type" value="Genomic_DNA"/>
</dbReference>
<feature type="non-terminal residue" evidence="2">
    <location>
        <position position="1"/>
    </location>
</feature>
<evidence type="ECO:0000256" key="1">
    <source>
        <dbReference type="SAM" id="MobiDB-lite"/>
    </source>
</evidence>
<keyword evidence="4" id="KW-1185">Reference proteome</keyword>
<comment type="caution">
    <text evidence="2">The sequence shown here is derived from an EMBL/GenBank/DDBJ whole genome shotgun (WGS) entry which is preliminary data.</text>
</comment>
<evidence type="ECO:0000313" key="3">
    <source>
        <dbReference type="EMBL" id="KAF4753903.1"/>
    </source>
</evidence>
<gene>
    <name evidence="3" type="ORF">FOZ62_001929</name>
    <name evidence="2" type="ORF">FOZ63_030357</name>
</gene>
<dbReference type="AlphaFoldDB" id="A0A7J6T0K5"/>
<accession>A0A7J6T0K5</accession>